<name>A0A915LUE7_MELJA</name>
<protein>
    <submittedName>
        <fullName evidence="2">Uncharacterized protein</fullName>
    </submittedName>
</protein>
<organism evidence="1 2">
    <name type="scientific">Meloidogyne javanica</name>
    <name type="common">Root-knot nematode worm</name>
    <dbReference type="NCBI Taxonomy" id="6303"/>
    <lineage>
        <taxon>Eukaryota</taxon>
        <taxon>Metazoa</taxon>
        <taxon>Ecdysozoa</taxon>
        <taxon>Nematoda</taxon>
        <taxon>Chromadorea</taxon>
        <taxon>Rhabditida</taxon>
        <taxon>Tylenchina</taxon>
        <taxon>Tylenchomorpha</taxon>
        <taxon>Tylenchoidea</taxon>
        <taxon>Meloidogynidae</taxon>
        <taxon>Meloidogyninae</taxon>
        <taxon>Meloidogyne</taxon>
        <taxon>Meloidogyne incognita group</taxon>
    </lineage>
</organism>
<evidence type="ECO:0000313" key="1">
    <source>
        <dbReference type="Proteomes" id="UP000887561"/>
    </source>
</evidence>
<proteinExistence type="predicted"/>
<accession>A0A915LUE7</accession>
<dbReference type="AlphaFoldDB" id="A0A915LUE7"/>
<evidence type="ECO:0000313" key="2">
    <source>
        <dbReference type="WBParaSite" id="scaffold16846_cov191.g18406"/>
    </source>
</evidence>
<sequence length="83" mass="10010">MEEDKDFIENNEDEEPIYEEIEYYLEDLDEKEDENNFKEIKATTTINSKYLNNNWLAAEGIIESTTKEDVSKFFDDKKEENER</sequence>
<reference evidence="2" key="1">
    <citation type="submission" date="2022-11" db="UniProtKB">
        <authorList>
            <consortium name="WormBaseParasite"/>
        </authorList>
    </citation>
    <scope>IDENTIFICATION</scope>
</reference>
<dbReference type="Proteomes" id="UP000887561">
    <property type="component" value="Unplaced"/>
</dbReference>
<dbReference type="WBParaSite" id="scaffold16846_cov191.g18406">
    <property type="protein sequence ID" value="scaffold16846_cov191.g18406"/>
    <property type="gene ID" value="scaffold16846_cov191.g18406"/>
</dbReference>
<keyword evidence="1" id="KW-1185">Reference proteome</keyword>